<accession>E7QUD0</accession>
<reference evidence="3" key="3">
    <citation type="submission" date="2016-11" db="EMBL/GenBank/DDBJ databases">
        <authorList>
            <person name="Jaros S."/>
            <person name="Januszkiewicz K."/>
            <person name="Wedrychowicz H."/>
        </authorList>
    </citation>
    <scope>NUCLEOTIDE SEQUENCE [LARGE SCALE GENOMIC DNA]</scope>
    <source>
        <strain evidence="3">DX253</strain>
    </source>
</reference>
<dbReference type="eggNOG" id="arCOG02980">
    <property type="taxonomic scope" value="Archaea"/>
</dbReference>
<dbReference type="Proteomes" id="UP000003751">
    <property type="component" value="Unassembled WGS sequence"/>
</dbReference>
<dbReference type="AlphaFoldDB" id="E7QUD0"/>
<feature type="compositionally biased region" description="Polar residues" evidence="1">
    <location>
        <begin position="323"/>
        <end position="334"/>
    </location>
</feature>
<dbReference type="Proteomes" id="UP000184203">
    <property type="component" value="Unassembled WGS sequence"/>
</dbReference>
<evidence type="ECO:0000313" key="2">
    <source>
        <dbReference type="EMBL" id="EFW92209.1"/>
    </source>
</evidence>
<dbReference type="NCBIfam" id="NF038145">
    <property type="entry name" value="Hvo_1808_fam"/>
    <property type="match status" value="1"/>
</dbReference>
<dbReference type="InterPro" id="IPR024079">
    <property type="entry name" value="MetalloPept_cat_dom_sf"/>
</dbReference>
<dbReference type="EMBL" id="AEMG01000009">
    <property type="protein sequence ID" value="EFW92209.1"/>
    <property type="molecule type" value="Genomic_DNA"/>
</dbReference>
<reference evidence="2 4" key="1">
    <citation type="journal article" date="2014" name="ISME J.">
        <title>Trehalose/2-sulfotrehalose biosynthesis and glycine-betaine uptake are widely spread mechanisms for osmoadaptation in the Halobacteriales.</title>
        <authorList>
            <person name="Youssef N.H."/>
            <person name="Savage-Ashlock K.N."/>
            <person name="McCully A.L."/>
            <person name="Luedtke B."/>
            <person name="Shaw E.I."/>
            <person name="Hoff W.D."/>
            <person name="Elshahed M.S."/>
        </authorList>
    </citation>
    <scope>NUCLEOTIDE SEQUENCE [LARGE SCALE GENOMIC DNA]</scope>
    <source>
        <strain evidence="2 4">DX253</strain>
    </source>
</reference>
<sequence>MRTITVAAVALMLVLAGCSQAPGTSTSTQTSGPNVTQTTQGPSTEVSGPDTEKAVHPPDPKSDVLGWENGYWYNETLSIDQSDGLNKSEIAAIVNRSMARDERIRDLEFTSTVPVKVISREQFRQDQNNRSTPANRRLFDNVKYESLFMIGESTDSIGVQNQNSGSSIGGFYSPSKKSIVLVSNNNENLHVSESTLAHELTHALQDQHFNLSSFDQTTRERHNAVDGLLEGEANNVQYLYDERCQNEWKGTCFSDTKQGGSGGGLANYGPYLIKYQPYSDGPVFVRHVRNQSGWEGVNDVYSNPPASTEQIIHPDKYQKDEPSTISVQDSTSDGWTRLQPEGRPNYGEVGETGLFAMFMYPYFESQGKTQIIPSRNFFNRNADGQMQKVDPLNYQSKPTNGWDGDKIVVYTNDNAGNNETGYVFKTKWDSKKDASEFVDAYEKLLNYHHAKQVDGKQNTWTVPDSTGFGDAFSVRQNGNTVVIVNAPTVSDLSNVHSNAAS</sequence>
<dbReference type="EMBL" id="FRAN01000003">
    <property type="protein sequence ID" value="SHK91866.1"/>
    <property type="molecule type" value="Genomic_DNA"/>
</dbReference>
<feature type="region of interest" description="Disordered" evidence="1">
    <location>
        <begin position="21"/>
        <end position="66"/>
    </location>
</feature>
<organism evidence="2 4">
    <name type="scientific">Haladaptatus paucihalophilus DX253</name>
    <dbReference type="NCBI Taxonomy" id="797209"/>
    <lineage>
        <taxon>Archaea</taxon>
        <taxon>Methanobacteriati</taxon>
        <taxon>Methanobacteriota</taxon>
        <taxon>Stenosarchaea group</taxon>
        <taxon>Halobacteria</taxon>
        <taxon>Halobacteriales</taxon>
        <taxon>Haladaptataceae</taxon>
        <taxon>Haladaptatus</taxon>
    </lineage>
</organism>
<feature type="region of interest" description="Disordered" evidence="1">
    <location>
        <begin position="319"/>
        <end position="343"/>
    </location>
</feature>
<feature type="compositionally biased region" description="Basic and acidic residues" evidence="1">
    <location>
        <begin position="50"/>
        <end position="62"/>
    </location>
</feature>
<evidence type="ECO:0000313" key="3">
    <source>
        <dbReference type="EMBL" id="SHK91866.1"/>
    </source>
</evidence>
<feature type="compositionally biased region" description="Polar residues" evidence="1">
    <location>
        <begin position="34"/>
        <end position="46"/>
    </location>
</feature>
<evidence type="ECO:0000313" key="5">
    <source>
        <dbReference type="Proteomes" id="UP000184203"/>
    </source>
</evidence>
<proteinExistence type="predicted"/>
<dbReference type="PROSITE" id="PS51257">
    <property type="entry name" value="PROKAR_LIPOPROTEIN"/>
    <property type="match status" value="1"/>
</dbReference>
<feature type="compositionally biased region" description="Low complexity" evidence="1">
    <location>
        <begin position="21"/>
        <end position="33"/>
    </location>
</feature>
<dbReference type="Gene3D" id="3.40.390.10">
    <property type="entry name" value="Collagenase (Catalytic Domain)"/>
    <property type="match status" value="1"/>
</dbReference>
<protein>
    <recommendedName>
        <fullName evidence="6">Lipoprotein</fullName>
    </recommendedName>
</protein>
<dbReference type="InterPro" id="IPR047792">
    <property type="entry name" value="Hvo_1808-like"/>
</dbReference>
<dbReference type="RefSeq" id="WP_007980094.1">
    <property type="nucleotide sequence ID" value="NZ_AEMG01000009.1"/>
</dbReference>
<dbReference type="STRING" id="797209.GCA_000376445_02384"/>
<name>E7QUD0_HALPU</name>
<dbReference type="PATRIC" id="fig|797209.4.peg.2373"/>
<keyword evidence="5" id="KW-1185">Reference proteome</keyword>
<evidence type="ECO:0000313" key="4">
    <source>
        <dbReference type="Proteomes" id="UP000003751"/>
    </source>
</evidence>
<dbReference type="OrthoDB" id="85977at2157"/>
<reference evidence="5" key="2">
    <citation type="submission" date="2016-11" db="EMBL/GenBank/DDBJ databases">
        <authorList>
            <person name="Varghese N."/>
            <person name="Submissions S."/>
        </authorList>
    </citation>
    <scope>NUCLEOTIDE SEQUENCE [LARGE SCALE GENOMIC DNA]</scope>
    <source>
        <strain evidence="5">DX253</strain>
    </source>
</reference>
<dbReference type="GO" id="GO:0008237">
    <property type="term" value="F:metallopeptidase activity"/>
    <property type="evidence" value="ECO:0007669"/>
    <property type="project" value="InterPro"/>
</dbReference>
<gene>
    <name evidence="3" type="ORF">SAMN05444342_2619</name>
    <name evidence="2" type="ORF">ZOD2009_12050</name>
</gene>
<evidence type="ECO:0000256" key="1">
    <source>
        <dbReference type="SAM" id="MobiDB-lite"/>
    </source>
</evidence>
<evidence type="ECO:0008006" key="6">
    <source>
        <dbReference type="Google" id="ProtNLM"/>
    </source>
</evidence>